<dbReference type="GO" id="GO:0015144">
    <property type="term" value="F:carbohydrate transmembrane transporter activity"/>
    <property type="evidence" value="ECO:0007669"/>
    <property type="project" value="InterPro"/>
</dbReference>
<evidence type="ECO:0000256" key="4">
    <source>
        <dbReference type="ARBA" id="ARBA00022989"/>
    </source>
</evidence>
<evidence type="ECO:0000256" key="3">
    <source>
        <dbReference type="ARBA" id="ARBA00022692"/>
    </source>
</evidence>
<evidence type="ECO:0000256" key="2">
    <source>
        <dbReference type="ARBA" id="ARBA00005731"/>
    </source>
</evidence>
<reference evidence="8" key="1">
    <citation type="submission" date="2025-08" db="UniProtKB">
        <authorList>
            <consortium name="Ensembl"/>
        </authorList>
    </citation>
    <scope>IDENTIFICATION</scope>
</reference>
<dbReference type="InterPro" id="IPR012435">
    <property type="entry name" value="TMEM144"/>
</dbReference>
<feature type="transmembrane region" description="Helical" evidence="6">
    <location>
        <begin position="170"/>
        <end position="189"/>
    </location>
</feature>
<dbReference type="OMA" id="VEGGHKC"/>
<feature type="transmembrane region" description="Helical" evidence="6">
    <location>
        <begin position="83"/>
        <end position="102"/>
    </location>
</feature>
<sequence length="400" mass="43587">MNPRVAALIIALLCALSTGAAQHLDTVEWLSDGPRASAELQRESNSTNSSDLTYGFISCAVAVVFFGSNFVPVKKIETGDGMFFQWILCAAIWTVSLVVNIILHSPKFWPLVMLGGAIWATGNITVVPIVKTIGLGLGLLIWASFNLLLGWASSRFGWFGIGAESVSKPVLNFCGAGLCLLSAIVFFFVKTDVQRSATSEERPLLIDHVSYSINQNKFMIKIYEYPHTVSNRSNKSFNVICCSGSFLAVVAGLLYGTSFVPVLYIKNHASDPDSQYSGASQFDLDYVFAQYSGIFLTSTVYFVLYCAIKKNKPQVFPKAVLPGFLSGIMWGVATCCWFLANNYLSAVVSFPIITTVPGLIAALWGVVVFKEVKGWRNYIVLIVAFCLVLSGALLTAFSKI</sequence>
<feature type="transmembrane region" description="Helical" evidence="6">
    <location>
        <begin position="378"/>
        <end position="397"/>
    </location>
</feature>
<feature type="transmembrane region" description="Helical" evidence="6">
    <location>
        <begin position="320"/>
        <end position="340"/>
    </location>
</feature>
<dbReference type="Ensembl" id="ENSCCRT00000088251.2">
    <property type="protein sequence ID" value="ENSCCRP00000081329.2"/>
    <property type="gene ID" value="ENSCCRG00000064637.1"/>
</dbReference>
<dbReference type="SUPFAM" id="SSF103481">
    <property type="entry name" value="Multidrug resistance efflux transporter EmrE"/>
    <property type="match status" value="1"/>
</dbReference>
<comment type="subcellular location">
    <subcellularLocation>
        <location evidence="1">Membrane</location>
        <topology evidence="1">Multi-pass membrane protein</topology>
    </subcellularLocation>
</comment>
<keyword evidence="9" id="KW-1185">Reference proteome</keyword>
<feature type="transmembrane region" description="Helical" evidence="6">
    <location>
        <begin position="286"/>
        <end position="308"/>
    </location>
</feature>
<feature type="transmembrane region" description="Helical" evidence="6">
    <location>
        <begin position="346"/>
        <end position="366"/>
    </location>
</feature>
<evidence type="ECO:0000313" key="8">
    <source>
        <dbReference type="Ensembl" id="ENSCCRP00000081329.2"/>
    </source>
</evidence>
<reference evidence="8" key="2">
    <citation type="submission" date="2025-09" db="UniProtKB">
        <authorList>
            <consortium name="Ensembl"/>
        </authorList>
    </citation>
    <scope>IDENTIFICATION</scope>
</reference>
<dbReference type="InterPro" id="IPR037185">
    <property type="entry name" value="EmrE-like"/>
</dbReference>
<dbReference type="Pfam" id="PF07857">
    <property type="entry name" value="TMEM144"/>
    <property type="match status" value="1"/>
</dbReference>
<evidence type="ECO:0000256" key="7">
    <source>
        <dbReference type="SAM" id="SignalP"/>
    </source>
</evidence>
<proteinExistence type="inferred from homology"/>
<evidence type="ECO:0000256" key="6">
    <source>
        <dbReference type="SAM" id="Phobius"/>
    </source>
</evidence>
<dbReference type="Proteomes" id="UP001108240">
    <property type="component" value="Unplaced"/>
</dbReference>
<protein>
    <submittedName>
        <fullName evidence="8">Transmembrane protein 144a</fullName>
    </submittedName>
</protein>
<feature type="transmembrane region" description="Helical" evidence="6">
    <location>
        <begin position="52"/>
        <end position="71"/>
    </location>
</feature>
<dbReference type="AlphaFoldDB" id="A0A8C1ET95"/>
<feature type="transmembrane region" description="Helical" evidence="6">
    <location>
        <begin position="137"/>
        <end position="158"/>
    </location>
</feature>
<dbReference type="GO" id="GO:0016020">
    <property type="term" value="C:membrane"/>
    <property type="evidence" value="ECO:0007669"/>
    <property type="project" value="UniProtKB-SubCell"/>
</dbReference>
<dbReference type="PANTHER" id="PTHR16119:SF17">
    <property type="entry name" value="TRANSMEMBRANE PROTEIN 144"/>
    <property type="match status" value="1"/>
</dbReference>
<evidence type="ECO:0000256" key="1">
    <source>
        <dbReference type="ARBA" id="ARBA00004141"/>
    </source>
</evidence>
<feature type="transmembrane region" description="Helical" evidence="6">
    <location>
        <begin position="108"/>
        <end position="130"/>
    </location>
</feature>
<organism evidence="8 9">
    <name type="scientific">Cyprinus carpio carpio</name>
    <dbReference type="NCBI Taxonomy" id="630221"/>
    <lineage>
        <taxon>Eukaryota</taxon>
        <taxon>Metazoa</taxon>
        <taxon>Chordata</taxon>
        <taxon>Craniata</taxon>
        <taxon>Vertebrata</taxon>
        <taxon>Euteleostomi</taxon>
        <taxon>Actinopterygii</taxon>
        <taxon>Neopterygii</taxon>
        <taxon>Teleostei</taxon>
        <taxon>Ostariophysi</taxon>
        <taxon>Cypriniformes</taxon>
        <taxon>Cyprinidae</taxon>
        <taxon>Cyprininae</taxon>
        <taxon>Cyprinus</taxon>
    </lineage>
</organism>
<keyword evidence="4 6" id="KW-1133">Transmembrane helix</keyword>
<name>A0A8C1ET95_CYPCA</name>
<dbReference type="InterPro" id="IPR010651">
    <property type="entry name" value="Sugar_transport"/>
</dbReference>
<feature type="signal peptide" evidence="7">
    <location>
        <begin position="1"/>
        <end position="21"/>
    </location>
</feature>
<dbReference type="GeneTree" id="ENSGT00390000012574"/>
<keyword evidence="3 6" id="KW-0812">Transmembrane</keyword>
<dbReference type="PANTHER" id="PTHR16119">
    <property type="entry name" value="TRANSMEMBRANE PROTEIN 144"/>
    <property type="match status" value="1"/>
</dbReference>
<keyword evidence="7" id="KW-0732">Signal</keyword>
<accession>A0A8C1ET95</accession>
<feature type="transmembrane region" description="Helical" evidence="6">
    <location>
        <begin position="237"/>
        <end position="266"/>
    </location>
</feature>
<evidence type="ECO:0000313" key="9">
    <source>
        <dbReference type="Proteomes" id="UP001108240"/>
    </source>
</evidence>
<evidence type="ECO:0000256" key="5">
    <source>
        <dbReference type="ARBA" id="ARBA00023136"/>
    </source>
</evidence>
<keyword evidence="5 6" id="KW-0472">Membrane</keyword>
<feature type="chain" id="PRO_5039936343" evidence="7">
    <location>
        <begin position="22"/>
        <end position="400"/>
    </location>
</feature>
<comment type="similarity">
    <text evidence="2">Belongs to the TMEM144 family.</text>
</comment>